<dbReference type="Gene3D" id="2.60.40.760">
    <property type="entry name" value="Expansin, cellulose-binding-like domain"/>
    <property type="match status" value="1"/>
</dbReference>
<evidence type="ECO:0000259" key="4">
    <source>
        <dbReference type="PROSITE" id="PS50842"/>
    </source>
</evidence>
<evidence type="ECO:0000256" key="3">
    <source>
        <dbReference type="SAM" id="SignalP"/>
    </source>
</evidence>
<feature type="chain" id="PRO_5035833947" description="Expansin-like EG45 domain-containing protein" evidence="3">
    <location>
        <begin position="20"/>
        <end position="268"/>
    </location>
</feature>
<comment type="subcellular location">
    <subcellularLocation>
        <location evidence="1">Secreted</location>
    </subcellularLocation>
</comment>
<dbReference type="PANTHER" id="PTHR31692">
    <property type="entry name" value="EXPANSIN-B3"/>
    <property type="match status" value="1"/>
</dbReference>
<accession>A0A8T0RF91</accession>
<dbReference type="AlphaFoldDB" id="A0A8T0RF91"/>
<dbReference type="Proteomes" id="UP000823388">
    <property type="component" value="Chromosome 6K"/>
</dbReference>
<proteinExistence type="predicted"/>
<sequence length="268" mass="28405">MALLGVAAVLLLLVAGTDGAVKEEQHGFAIWTATAGGTDGEGACGYGGHPAETIPFNGLVAGLGADHGDCGVCYRVICHHNDACDDDGFRVTVTDMCRGAACAHARGNLFELTNDDFVRMAKPGRGDELRAAGLVSVRYQWEDCAYSPLPPSGLNFPAFRVVPGSTDKDFAVTVVCIEGMAAGKEVMVQIKNKGEADWHLMTWTGGATWKYTSRNTSLTPLPVTAPISMKVTEPLLGSYRPPPVKEVTADEVIPAGWQAGKTYYPRAS</sequence>
<feature type="domain" description="Expansin-like CBD" evidence="5">
    <location>
        <begin position="170"/>
        <end position="265"/>
    </location>
</feature>
<dbReference type="PANTHER" id="PTHR31692:SF76">
    <property type="entry name" value="EXPANSIN-B15"/>
    <property type="match status" value="1"/>
</dbReference>
<dbReference type="PROSITE" id="PS50843">
    <property type="entry name" value="EXPANSIN_CBD"/>
    <property type="match status" value="1"/>
</dbReference>
<evidence type="ECO:0000313" key="6">
    <source>
        <dbReference type="EMBL" id="KAG2584581.1"/>
    </source>
</evidence>
<dbReference type="Gene3D" id="2.40.40.10">
    <property type="entry name" value="RlpA-like domain"/>
    <property type="match status" value="1"/>
</dbReference>
<dbReference type="InterPro" id="IPR007117">
    <property type="entry name" value="Expansin_CBD"/>
</dbReference>
<gene>
    <name evidence="6" type="ORF">PVAP13_6KG311900</name>
</gene>
<feature type="domain" description="Expansin-like EG45" evidence="4">
    <location>
        <begin position="41"/>
        <end position="149"/>
    </location>
</feature>
<dbReference type="SUPFAM" id="SSF50685">
    <property type="entry name" value="Barwin-like endoglucanases"/>
    <property type="match status" value="1"/>
</dbReference>
<name>A0A8T0RF91_PANVG</name>
<evidence type="ECO:0000259" key="5">
    <source>
        <dbReference type="PROSITE" id="PS50843"/>
    </source>
</evidence>
<dbReference type="InterPro" id="IPR036749">
    <property type="entry name" value="Expansin_CBD_sf"/>
</dbReference>
<evidence type="ECO:0000313" key="7">
    <source>
        <dbReference type="Proteomes" id="UP000823388"/>
    </source>
</evidence>
<dbReference type="PROSITE" id="PS50842">
    <property type="entry name" value="EXPANSIN_EG45"/>
    <property type="match status" value="1"/>
</dbReference>
<evidence type="ECO:0000256" key="1">
    <source>
        <dbReference type="ARBA" id="ARBA00004613"/>
    </source>
</evidence>
<dbReference type="OrthoDB" id="10514382at2759"/>
<dbReference type="InterPro" id="IPR007112">
    <property type="entry name" value="Expansin/allergen_DPBB_dom"/>
</dbReference>
<dbReference type="GO" id="GO:0005576">
    <property type="term" value="C:extracellular region"/>
    <property type="evidence" value="ECO:0007669"/>
    <property type="project" value="UniProtKB-SubCell"/>
</dbReference>
<evidence type="ECO:0008006" key="8">
    <source>
        <dbReference type="Google" id="ProtNLM"/>
    </source>
</evidence>
<protein>
    <recommendedName>
        <fullName evidence="8">Expansin-like EG45 domain-containing protein</fullName>
    </recommendedName>
</protein>
<keyword evidence="2" id="KW-0964">Secreted</keyword>
<dbReference type="InterPro" id="IPR036908">
    <property type="entry name" value="RlpA-like_sf"/>
</dbReference>
<evidence type="ECO:0000256" key="2">
    <source>
        <dbReference type="ARBA" id="ARBA00022525"/>
    </source>
</evidence>
<dbReference type="SUPFAM" id="SSF49590">
    <property type="entry name" value="PHL pollen allergen"/>
    <property type="match status" value="1"/>
</dbReference>
<keyword evidence="3" id="KW-0732">Signal</keyword>
<keyword evidence="7" id="KW-1185">Reference proteome</keyword>
<dbReference type="EMBL" id="CM029047">
    <property type="protein sequence ID" value="KAG2584581.1"/>
    <property type="molecule type" value="Genomic_DNA"/>
</dbReference>
<organism evidence="6 7">
    <name type="scientific">Panicum virgatum</name>
    <name type="common">Blackwell switchgrass</name>
    <dbReference type="NCBI Taxonomy" id="38727"/>
    <lineage>
        <taxon>Eukaryota</taxon>
        <taxon>Viridiplantae</taxon>
        <taxon>Streptophyta</taxon>
        <taxon>Embryophyta</taxon>
        <taxon>Tracheophyta</taxon>
        <taxon>Spermatophyta</taxon>
        <taxon>Magnoliopsida</taxon>
        <taxon>Liliopsida</taxon>
        <taxon>Poales</taxon>
        <taxon>Poaceae</taxon>
        <taxon>PACMAD clade</taxon>
        <taxon>Panicoideae</taxon>
        <taxon>Panicodae</taxon>
        <taxon>Paniceae</taxon>
        <taxon>Panicinae</taxon>
        <taxon>Panicum</taxon>
        <taxon>Panicum sect. Hiantes</taxon>
    </lineage>
</organism>
<comment type="caution">
    <text evidence="6">The sequence shown here is derived from an EMBL/GenBank/DDBJ whole genome shotgun (WGS) entry which is preliminary data.</text>
</comment>
<feature type="signal peptide" evidence="3">
    <location>
        <begin position="1"/>
        <end position="19"/>
    </location>
</feature>
<reference evidence="6" key="1">
    <citation type="submission" date="2020-05" db="EMBL/GenBank/DDBJ databases">
        <title>WGS assembly of Panicum virgatum.</title>
        <authorList>
            <person name="Lovell J.T."/>
            <person name="Jenkins J."/>
            <person name="Shu S."/>
            <person name="Juenger T.E."/>
            <person name="Schmutz J."/>
        </authorList>
    </citation>
    <scope>NUCLEOTIDE SEQUENCE</scope>
    <source>
        <strain evidence="6">AP13</strain>
    </source>
</reference>